<keyword evidence="4" id="KW-1185">Reference proteome</keyword>
<protein>
    <submittedName>
        <fullName evidence="3">Uncharacterized protein</fullName>
    </submittedName>
</protein>
<dbReference type="HOGENOM" id="CLU_2958455_0_0_0"/>
<name>D1C2X2_SPHTD</name>
<reference evidence="3 4" key="2">
    <citation type="journal article" date="2010" name="Stand. Genomic Sci.">
        <title>Complete genome sequence of Desulfohalobium retbaense type strain (HR(100)).</title>
        <authorList>
            <person name="Spring S."/>
            <person name="Nolan M."/>
            <person name="Lapidus A."/>
            <person name="Glavina Del Rio T."/>
            <person name="Copeland A."/>
            <person name="Tice H."/>
            <person name="Cheng J.F."/>
            <person name="Lucas S."/>
            <person name="Land M."/>
            <person name="Chen F."/>
            <person name="Bruce D."/>
            <person name="Goodwin L."/>
            <person name="Pitluck S."/>
            <person name="Ivanova N."/>
            <person name="Mavromatis K."/>
            <person name="Mikhailova N."/>
            <person name="Pati A."/>
            <person name="Chen A."/>
            <person name="Palaniappan K."/>
            <person name="Hauser L."/>
            <person name="Chang Y.J."/>
            <person name="Jeffries C.D."/>
            <person name="Munk C."/>
            <person name="Kiss H."/>
            <person name="Chain P."/>
            <person name="Han C."/>
            <person name="Brettin T."/>
            <person name="Detter J.C."/>
            <person name="Schuler E."/>
            <person name="Goker M."/>
            <person name="Rohde M."/>
            <person name="Bristow J."/>
            <person name="Eisen J.A."/>
            <person name="Markowitz V."/>
            <person name="Hugenholtz P."/>
            <person name="Kyrpides N.C."/>
            <person name="Klenk H.P."/>
        </authorList>
    </citation>
    <scope>NUCLEOTIDE SEQUENCE [LARGE SCALE GENOMIC DNA]</scope>
    <source>
        <strain evidence="4">ATCC 49802 / DSM 20745 / S 6022</strain>
    </source>
</reference>
<keyword evidence="2" id="KW-1133">Transmembrane helix</keyword>
<dbReference type="Proteomes" id="UP000002027">
    <property type="component" value="Chromosome 1"/>
</dbReference>
<reference evidence="4" key="1">
    <citation type="submission" date="2009-11" db="EMBL/GenBank/DDBJ databases">
        <title>The complete chromosome 1 of Sphaerobacter thermophilus DSM 20745.</title>
        <authorList>
            <person name="Lucas S."/>
            <person name="Copeland A."/>
            <person name="Lapidus A."/>
            <person name="Glavina del Rio T."/>
            <person name="Dalin E."/>
            <person name="Tice H."/>
            <person name="Bruce D."/>
            <person name="Goodwin L."/>
            <person name="Pitluck S."/>
            <person name="Kyrpides N."/>
            <person name="Mavromatis K."/>
            <person name="Ivanova N."/>
            <person name="Mikhailova N."/>
            <person name="LaButti K.M."/>
            <person name="Clum A."/>
            <person name="Sun H.I."/>
            <person name="Brettin T."/>
            <person name="Detter J.C."/>
            <person name="Han C."/>
            <person name="Larimer F."/>
            <person name="Land M."/>
            <person name="Hauser L."/>
            <person name="Markowitz V."/>
            <person name="Cheng J.F."/>
            <person name="Hugenholtz P."/>
            <person name="Woyke T."/>
            <person name="Wu D."/>
            <person name="Steenblock K."/>
            <person name="Schneider S."/>
            <person name="Pukall R."/>
            <person name="Goeker M."/>
            <person name="Klenk H.P."/>
            <person name="Eisen J.A."/>
        </authorList>
    </citation>
    <scope>NUCLEOTIDE SEQUENCE [LARGE SCALE GENOMIC DNA]</scope>
    <source>
        <strain evidence="4">ATCC 49802 / DSM 20745 / S 6022</strain>
    </source>
</reference>
<dbReference type="InParanoid" id="D1C2X2"/>
<evidence type="ECO:0000256" key="1">
    <source>
        <dbReference type="SAM" id="MobiDB-lite"/>
    </source>
</evidence>
<keyword evidence="2" id="KW-0812">Transmembrane</keyword>
<dbReference type="RefSeq" id="WP_012871636.1">
    <property type="nucleotide sequence ID" value="NC_013523.1"/>
</dbReference>
<gene>
    <name evidence="3" type="ordered locus">Sthe_1153</name>
</gene>
<evidence type="ECO:0000313" key="4">
    <source>
        <dbReference type="Proteomes" id="UP000002027"/>
    </source>
</evidence>
<proteinExistence type="predicted"/>
<keyword evidence="2" id="KW-0472">Membrane</keyword>
<sequence>MSDQAPEPPGDEAVQDEPRPPSRNAQRSILLIALVFYLLLGCMMVTVGLAIAYRVSSGQ</sequence>
<dbReference type="AlphaFoldDB" id="D1C2X2"/>
<feature type="region of interest" description="Disordered" evidence="1">
    <location>
        <begin position="1"/>
        <end position="23"/>
    </location>
</feature>
<accession>D1C2X2</accession>
<feature type="transmembrane region" description="Helical" evidence="2">
    <location>
        <begin position="29"/>
        <end position="53"/>
    </location>
</feature>
<dbReference type="KEGG" id="sti:Sthe_1153"/>
<dbReference type="EMBL" id="CP001823">
    <property type="protein sequence ID" value="ACZ38589.1"/>
    <property type="molecule type" value="Genomic_DNA"/>
</dbReference>
<organism evidence="3 4">
    <name type="scientific">Sphaerobacter thermophilus (strain ATCC 49802 / DSM 20745 / KCCM 41009 / NCIMB 13125 / S 6022)</name>
    <dbReference type="NCBI Taxonomy" id="479434"/>
    <lineage>
        <taxon>Bacteria</taxon>
        <taxon>Pseudomonadati</taxon>
        <taxon>Thermomicrobiota</taxon>
        <taxon>Thermomicrobia</taxon>
        <taxon>Sphaerobacterales</taxon>
        <taxon>Sphaerobacterineae</taxon>
        <taxon>Sphaerobacteraceae</taxon>
        <taxon>Sphaerobacter</taxon>
    </lineage>
</organism>
<evidence type="ECO:0000256" key="2">
    <source>
        <dbReference type="SAM" id="Phobius"/>
    </source>
</evidence>
<dbReference type="STRING" id="479434.Sthe_1153"/>
<evidence type="ECO:0000313" key="3">
    <source>
        <dbReference type="EMBL" id="ACZ38589.1"/>
    </source>
</evidence>